<dbReference type="InterPro" id="IPR003848">
    <property type="entry name" value="DUF218"/>
</dbReference>
<sequence length="256" mass="28136">MPKKPPRGGHTSPTATVLVVFGRGVLRAGDTWALTPASIARVQAAVDYVAANEEFFARAVGQGRPPRIVFSGGWAEAAEGAQRPPQGWREGDLMLRRALAAGLDRHAELRAETRSRSTLENLLRTVEDGLLDGHDFGPGQPLGIVSHTWHLPRIRYLARRALGLRGGALLDVHASGGEALPRWWREPAARIASRLWFLGARDAAGLLRRERRLVASMRGVDRLARRRRDGAGGDRAVVPPYPRSGCLRRGRDRARR</sequence>
<evidence type="ECO:0000313" key="4">
    <source>
        <dbReference type="Proteomes" id="UP001611075"/>
    </source>
</evidence>
<dbReference type="EMBL" id="JBIRPU010000011">
    <property type="protein sequence ID" value="MFI0794483.1"/>
    <property type="molecule type" value="Genomic_DNA"/>
</dbReference>
<protein>
    <submittedName>
        <fullName evidence="3">YdcF family protein</fullName>
    </submittedName>
</protein>
<dbReference type="Proteomes" id="UP001611075">
    <property type="component" value="Unassembled WGS sequence"/>
</dbReference>
<evidence type="ECO:0000256" key="1">
    <source>
        <dbReference type="SAM" id="MobiDB-lite"/>
    </source>
</evidence>
<feature type="compositionally biased region" description="Low complexity" evidence="1">
    <location>
        <begin position="234"/>
        <end position="245"/>
    </location>
</feature>
<feature type="domain" description="DUF218" evidence="2">
    <location>
        <begin position="17"/>
        <end position="166"/>
    </location>
</feature>
<accession>A0ABW7SR90</accession>
<reference evidence="3 4" key="1">
    <citation type="submission" date="2024-10" db="EMBL/GenBank/DDBJ databases">
        <title>The Natural Products Discovery Center: Release of the First 8490 Sequenced Strains for Exploring Actinobacteria Biosynthetic Diversity.</title>
        <authorList>
            <person name="Kalkreuter E."/>
            <person name="Kautsar S.A."/>
            <person name="Yang D."/>
            <person name="Bader C.D."/>
            <person name="Teijaro C.N."/>
            <person name="Fluegel L."/>
            <person name="Davis C.M."/>
            <person name="Simpson J.R."/>
            <person name="Lauterbach L."/>
            <person name="Steele A.D."/>
            <person name="Gui C."/>
            <person name="Meng S."/>
            <person name="Li G."/>
            <person name="Viehrig K."/>
            <person name="Ye F."/>
            <person name="Su P."/>
            <person name="Kiefer A.F."/>
            <person name="Nichols A."/>
            <person name="Cepeda A.J."/>
            <person name="Yan W."/>
            <person name="Fan B."/>
            <person name="Jiang Y."/>
            <person name="Adhikari A."/>
            <person name="Zheng C.-J."/>
            <person name="Schuster L."/>
            <person name="Cowan T.M."/>
            <person name="Smanski M.J."/>
            <person name="Chevrette M.G."/>
            <person name="De Carvalho L.P.S."/>
            <person name="Shen B."/>
        </authorList>
    </citation>
    <scope>NUCLEOTIDE SEQUENCE [LARGE SCALE GENOMIC DNA]</scope>
    <source>
        <strain evidence="3 4">NPDC021253</strain>
    </source>
</reference>
<gene>
    <name evidence="3" type="ORF">ACH4OY_17625</name>
</gene>
<feature type="compositionally biased region" description="Basic residues" evidence="1">
    <location>
        <begin position="246"/>
        <end position="256"/>
    </location>
</feature>
<evidence type="ECO:0000259" key="2">
    <source>
        <dbReference type="Pfam" id="PF02698"/>
    </source>
</evidence>
<dbReference type="Pfam" id="PF02698">
    <property type="entry name" value="DUF218"/>
    <property type="match status" value="1"/>
</dbReference>
<organism evidence="3 4">
    <name type="scientific">Micromonospora rubida</name>
    <dbReference type="NCBI Taxonomy" id="2697657"/>
    <lineage>
        <taxon>Bacteria</taxon>
        <taxon>Bacillati</taxon>
        <taxon>Actinomycetota</taxon>
        <taxon>Actinomycetes</taxon>
        <taxon>Micromonosporales</taxon>
        <taxon>Micromonosporaceae</taxon>
        <taxon>Micromonospora</taxon>
    </lineage>
</organism>
<dbReference type="PANTHER" id="PTHR30336">
    <property type="entry name" value="INNER MEMBRANE PROTEIN, PROBABLE PERMEASE"/>
    <property type="match status" value="1"/>
</dbReference>
<comment type="caution">
    <text evidence="3">The sequence shown here is derived from an EMBL/GenBank/DDBJ whole genome shotgun (WGS) entry which is preliminary data.</text>
</comment>
<dbReference type="PANTHER" id="PTHR30336:SF20">
    <property type="entry name" value="DUF218 DOMAIN-CONTAINING PROTEIN"/>
    <property type="match status" value="1"/>
</dbReference>
<keyword evidence="4" id="KW-1185">Reference proteome</keyword>
<evidence type="ECO:0000313" key="3">
    <source>
        <dbReference type="EMBL" id="MFI0794483.1"/>
    </source>
</evidence>
<dbReference type="RefSeq" id="WP_396680838.1">
    <property type="nucleotide sequence ID" value="NZ_JBIRPU010000011.1"/>
</dbReference>
<proteinExistence type="predicted"/>
<feature type="region of interest" description="Disordered" evidence="1">
    <location>
        <begin position="229"/>
        <end position="256"/>
    </location>
</feature>
<name>A0ABW7SR90_9ACTN</name>
<dbReference type="InterPro" id="IPR051599">
    <property type="entry name" value="Cell_Envelope_Assoc"/>
</dbReference>
<dbReference type="CDD" id="cd06259">
    <property type="entry name" value="YdcF-like"/>
    <property type="match status" value="1"/>
</dbReference>